<feature type="domain" description="Amidase" evidence="2">
    <location>
        <begin position="25"/>
        <end position="447"/>
    </location>
</feature>
<dbReference type="PANTHER" id="PTHR11895:SF7">
    <property type="entry name" value="GLUTAMYL-TRNA(GLN) AMIDOTRANSFERASE SUBUNIT A, MITOCHONDRIAL"/>
    <property type="match status" value="1"/>
</dbReference>
<dbReference type="PANTHER" id="PTHR11895">
    <property type="entry name" value="TRANSAMIDASE"/>
    <property type="match status" value="1"/>
</dbReference>
<dbReference type="EMBL" id="JAEQNE010000009">
    <property type="protein sequence ID" value="MBL0394669.1"/>
    <property type="molecule type" value="Genomic_DNA"/>
</dbReference>
<dbReference type="Pfam" id="PF01425">
    <property type="entry name" value="Amidase"/>
    <property type="match status" value="1"/>
</dbReference>
<dbReference type="RefSeq" id="WP_201677339.1">
    <property type="nucleotide sequence ID" value="NZ_JAEQNE010000009.1"/>
</dbReference>
<evidence type="ECO:0000256" key="1">
    <source>
        <dbReference type="ARBA" id="ARBA00009199"/>
    </source>
</evidence>
<organism evidence="3 4">
    <name type="scientific">Ramlibacter monticola</name>
    <dbReference type="NCBI Taxonomy" id="1926872"/>
    <lineage>
        <taxon>Bacteria</taxon>
        <taxon>Pseudomonadati</taxon>
        <taxon>Pseudomonadota</taxon>
        <taxon>Betaproteobacteria</taxon>
        <taxon>Burkholderiales</taxon>
        <taxon>Comamonadaceae</taxon>
        <taxon>Ramlibacter</taxon>
    </lineage>
</organism>
<comment type="caution">
    <text evidence="3">The sequence shown here is derived from an EMBL/GenBank/DDBJ whole genome shotgun (WGS) entry which is preliminary data.</text>
</comment>
<sequence>MKEPWRLSATELQRGYREGSLTPLEAARACLARLEVVNPKINAVVARRDGPFMEEAEAATERFARGTPLSPLDGIPLSVKDSLYTRDLPTTWGCPALRDHATGQDEFAVARARAAGALVIGKTNVPEFALEGYTGNPIFGVTRNPWNPALTPGGSSGGAVASVAAGITPLAIGQDGGGSIRRPASHTGLVGLKPTLSAVPREHVLPSLLLDFEVIGPLARTVADARLLFEVMRGPAAVDRSSLAAAHAAARQRPGRALRILYVERFGAAPLDPQIATSVRQAVQRLAALGHEVREGPLPLDLDFYAQAWPQIGQAGLAQLFDRHPDWARYASPKYLAMADQGRGIPAARLWQILEEVKRLRRDSVALFEATDVIVLPAAAALPWQAEEAFPTRIDGQEVGPRGHAVYTGWVNAAGLPGLALPCEPSSEGLPIGLQLIGPYGADDLLLDLGEAYEATWPWAERWPSL</sequence>
<dbReference type="Gene3D" id="3.90.1300.10">
    <property type="entry name" value="Amidase signature (AS) domain"/>
    <property type="match status" value="1"/>
</dbReference>
<reference evidence="3 4" key="1">
    <citation type="journal article" date="2017" name="Int. J. Syst. Evol. Microbiol.">
        <title>Ramlibacter monticola sp. nov., isolated from forest soil.</title>
        <authorList>
            <person name="Chaudhary D.K."/>
            <person name="Kim J."/>
        </authorList>
    </citation>
    <scope>NUCLEOTIDE SEQUENCE [LARGE SCALE GENOMIC DNA]</scope>
    <source>
        <strain evidence="3 4">KACC 19175</strain>
    </source>
</reference>
<dbReference type="Proteomes" id="UP000599109">
    <property type="component" value="Unassembled WGS sequence"/>
</dbReference>
<name>A0A937CWR9_9BURK</name>
<proteinExistence type="inferred from homology"/>
<comment type="similarity">
    <text evidence="1">Belongs to the amidase family.</text>
</comment>
<dbReference type="InterPro" id="IPR036928">
    <property type="entry name" value="AS_sf"/>
</dbReference>
<evidence type="ECO:0000313" key="4">
    <source>
        <dbReference type="Proteomes" id="UP000599109"/>
    </source>
</evidence>
<evidence type="ECO:0000259" key="2">
    <source>
        <dbReference type="Pfam" id="PF01425"/>
    </source>
</evidence>
<gene>
    <name evidence="3" type="ORF">JJ685_26260</name>
</gene>
<dbReference type="AlphaFoldDB" id="A0A937CWR9"/>
<evidence type="ECO:0000313" key="3">
    <source>
        <dbReference type="EMBL" id="MBL0394669.1"/>
    </source>
</evidence>
<dbReference type="GO" id="GO:0003824">
    <property type="term" value="F:catalytic activity"/>
    <property type="evidence" value="ECO:0007669"/>
    <property type="project" value="InterPro"/>
</dbReference>
<protein>
    <submittedName>
        <fullName evidence="3">Amidase</fullName>
    </submittedName>
</protein>
<accession>A0A937CWR9</accession>
<dbReference type="SUPFAM" id="SSF75304">
    <property type="entry name" value="Amidase signature (AS) enzymes"/>
    <property type="match status" value="1"/>
</dbReference>
<dbReference type="InterPro" id="IPR023631">
    <property type="entry name" value="Amidase_dom"/>
</dbReference>
<dbReference type="InterPro" id="IPR000120">
    <property type="entry name" value="Amidase"/>
</dbReference>
<keyword evidence="4" id="KW-1185">Reference proteome</keyword>